<dbReference type="InterPro" id="IPR003661">
    <property type="entry name" value="HisK_dim/P_dom"/>
</dbReference>
<evidence type="ECO:0000256" key="6">
    <source>
        <dbReference type="ARBA" id="ARBA00023012"/>
    </source>
</evidence>
<dbReference type="OrthoDB" id="9813151at2"/>
<dbReference type="Proteomes" id="UP000282759">
    <property type="component" value="Unassembled WGS sequence"/>
</dbReference>
<evidence type="ECO:0000313" key="10">
    <source>
        <dbReference type="EMBL" id="RVU02697.1"/>
    </source>
</evidence>
<dbReference type="PRINTS" id="PR00344">
    <property type="entry name" value="BCTRLSENSOR"/>
</dbReference>
<dbReference type="InterPro" id="IPR035965">
    <property type="entry name" value="PAS-like_dom_sf"/>
</dbReference>
<dbReference type="PROSITE" id="PS50113">
    <property type="entry name" value="PAC"/>
    <property type="match status" value="2"/>
</dbReference>
<sequence length="905" mass="101528">MQETNTNFSFLADGGECGDLIRSINWSETSLGPVDEWPQILKTTLGLILHTKFPMFLFWGPELICFYNDAYRPSLGYNGKHPAAMGQKGEECWPEIWDFIKPLIDNVLEKGQASWYEDQLLPIYRNGRLEDVYWTFSYSPVFDETGKAAGVFVTCNETTEKVKTLSRLEESRDELEFAIDAGELGTWDYNPVTNKFFGNARLKSWFGLPADAELDLTTALNAIAEKDRARVTQAIEQSLQKSSGGGYDVSYTIINPVTRQERFVRAKGKAFFNDTGDAYRLNGTVQDITDDSIARRQLVASESNFKAMVLQAPVAMCVLKGPKFIVEVANDPIYELWGKTAEQMLNKPLFDGLSEVKGQGLEELLIGVLTTGERFVANERPVALPRGDVMEIHYLNFVYAPFRNEDEIIGVIAVATDVTEQVLSSQKIQDAEERARLAMDAVEMGTYDLDFVTSGIITSPRFDQIFGLNVSSTHRDYVSVIHPEDLETRRIAHEVALKTGRLKYIARVIWPDNSIRWMRAVGKVIYDDNGTPLRLLGTAVDITESKQAEEELREINQRLELALEAGNLGSYELNIETGEIICNEQFKSDFGLKDREQFTFSDLINTVAPAFRERVRAAVGSAIKNKNSYNEEFQIICPDGSVHWIRASGKVRYTNEGKPALIIGVSFDITDHKNLQQQKDDFISIASHELKTPVTSIKAYTQVLERMLKQKGDEREAAMIAKMDAQVNRLTSLIGDLLDVTKINSGKLQFNDRVFAFNELVAEVIEELQRTTEKHVLINNVNYTGTVHADRDRIAQVITNLISNAIKYSPLPGNIIVSSISTENEVQLCVQDFGVGIPADKQELVFEQFYRVSGDKQHTFPGLGLGLYISSEILKRENGRIWVNSVEGKGSTFCFALPASPVTQA</sequence>
<dbReference type="InterPro" id="IPR013656">
    <property type="entry name" value="PAS_4"/>
</dbReference>
<dbReference type="InterPro" id="IPR005467">
    <property type="entry name" value="His_kinase_dom"/>
</dbReference>
<feature type="domain" description="Histidine kinase" evidence="8">
    <location>
        <begin position="685"/>
        <end position="901"/>
    </location>
</feature>
<accession>A0A3S2VAC2</accession>
<keyword evidence="4" id="KW-0808">Transferase</keyword>
<dbReference type="InterPro" id="IPR036890">
    <property type="entry name" value="HATPase_C_sf"/>
</dbReference>
<dbReference type="PANTHER" id="PTHR43304:SF1">
    <property type="entry name" value="PAC DOMAIN-CONTAINING PROTEIN"/>
    <property type="match status" value="1"/>
</dbReference>
<comment type="catalytic activity">
    <reaction evidence="1">
        <text>ATP + protein L-histidine = ADP + protein N-phospho-L-histidine.</text>
        <dbReference type="EC" id="2.7.13.3"/>
    </reaction>
</comment>
<evidence type="ECO:0000256" key="7">
    <source>
        <dbReference type="ARBA" id="ARBA00023136"/>
    </source>
</evidence>
<dbReference type="CDD" id="cd00082">
    <property type="entry name" value="HisKA"/>
    <property type="match status" value="1"/>
</dbReference>
<dbReference type="RefSeq" id="WP_127703064.1">
    <property type="nucleotide sequence ID" value="NZ_SACK01000001.1"/>
</dbReference>
<dbReference type="InterPro" id="IPR013655">
    <property type="entry name" value="PAS_fold_3"/>
</dbReference>
<dbReference type="CDD" id="cd00075">
    <property type="entry name" value="HATPase"/>
    <property type="match status" value="1"/>
</dbReference>
<dbReference type="SMART" id="SM00091">
    <property type="entry name" value="PAS"/>
    <property type="match status" value="4"/>
</dbReference>
<keyword evidence="6" id="KW-0902">Two-component regulatory system</keyword>
<dbReference type="Gene3D" id="1.10.287.130">
    <property type="match status" value="1"/>
</dbReference>
<dbReference type="InterPro" id="IPR000014">
    <property type="entry name" value="PAS"/>
</dbReference>
<dbReference type="Gene3D" id="3.30.565.10">
    <property type="entry name" value="Histidine kinase-like ATPase, C-terminal domain"/>
    <property type="match status" value="1"/>
</dbReference>
<dbReference type="NCBIfam" id="TIGR00229">
    <property type="entry name" value="sensory_box"/>
    <property type="match status" value="3"/>
</dbReference>
<dbReference type="InterPro" id="IPR003594">
    <property type="entry name" value="HATPase_dom"/>
</dbReference>
<dbReference type="SUPFAM" id="SSF55785">
    <property type="entry name" value="PYP-like sensor domain (PAS domain)"/>
    <property type="match status" value="5"/>
</dbReference>
<dbReference type="FunFam" id="3.30.565.10:FF:000006">
    <property type="entry name" value="Sensor histidine kinase WalK"/>
    <property type="match status" value="1"/>
</dbReference>
<dbReference type="EMBL" id="SACK01000001">
    <property type="protein sequence ID" value="RVU02697.1"/>
    <property type="molecule type" value="Genomic_DNA"/>
</dbReference>
<dbReference type="InterPro" id="IPR036097">
    <property type="entry name" value="HisK_dim/P_sf"/>
</dbReference>
<comment type="caution">
    <text evidence="10">The sequence shown here is derived from an EMBL/GenBank/DDBJ whole genome shotgun (WGS) entry which is preliminary data.</text>
</comment>
<keyword evidence="5" id="KW-0418">Kinase</keyword>
<gene>
    <name evidence="10" type="ORF">EOD41_01795</name>
</gene>
<dbReference type="GO" id="GO:0000155">
    <property type="term" value="F:phosphorelay sensor kinase activity"/>
    <property type="evidence" value="ECO:0007669"/>
    <property type="project" value="InterPro"/>
</dbReference>
<evidence type="ECO:0000256" key="3">
    <source>
        <dbReference type="ARBA" id="ARBA00022553"/>
    </source>
</evidence>
<keyword evidence="7" id="KW-0472">Membrane</keyword>
<dbReference type="InterPro" id="IPR052162">
    <property type="entry name" value="Sensor_kinase/Photoreceptor"/>
</dbReference>
<dbReference type="Pfam" id="PF08448">
    <property type="entry name" value="PAS_4"/>
    <property type="match status" value="1"/>
</dbReference>
<dbReference type="SMART" id="SM00086">
    <property type="entry name" value="PAC"/>
    <property type="match status" value="4"/>
</dbReference>
<dbReference type="FunFam" id="1.10.287.130:FF:000001">
    <property type="entry name" value="Two-component sensor histidine kinase"/>
    <property type="match status" value="1"/>
</dbReference>
<dbReference type="SUPFAM" id="SSF55874">
    <property type="entry name" value="ATPase domain of HSP90 chaperone/DNA topoisomerase II/histidine kinase"/>
    <property type="match status" value="1"/>
</dbReference>
<proteinExistence type="predicted"/>
<protein>
    <recommendedName>
        <fullName evidence="2">histidine kinase</fullName>
        <ecNumber evidence="2">2.7.13.3</ecNumber>
    </recommendedName>
</protein>
<name>A0A3S2VAC2_9SPHI</name>
<dbReference type="Pfam" id="PF02518">
    <property type="entry name" value="HATPase_c"/>
    <property type="match status" value="1"/>
</dbReference>
<dbReference type="Gene3D" id="2.10.70.100">
    <property type="match status" value="2"/>
</dbReference>
<evidence type="ECO:0000313" key="11">
    <source>
        <dbReference type="Proteomes" id="UP000282759"/>
    </source>
</evidence>
<dbReference type="EC" id="2.7.13.3" evidence="2"/>
<dbReference type="SMART" id="SM00388">
    <property type="entry name" value="HisKA"/>
    <property type="match status" value="1"/>
</dbReference>
<dbReference type="Gene3D" id="3.30.450.20">
    <property type="entry name" value="PAS domain"/>
    <property type="match status" value="5"/>
</dbReference>
<dbReference type="InterPro" id="IPR001610">
    <property type="entry name" value="PAC"/>
</dbReference>
<keyword evidence="3" id="KW-0597">Phosphoprotein</keyword>
<dbReference type="Pfam" id="PF00512">
    <property type="entry name" value="HisKA"/>
    <property type="match status" value="1"/>
</dbReference>
<dbReference type="PROSITE" id="PS50109">
    <property type="entry name" value="HIS_KIN"/>
    <property type="match status" value="1"/>
</dbReference>
<dbReference type="InterPro" id="IPR004358">
    <property type="entry name" value="Sig_transdc_His_kin-like_C"/>
</dbReference>
<evidence type="ECO:0000256" key="4">
    <source>
        <dbReference type="ARBA" id="ARBA00022679"/>
    </source>
</evidence>
<dbReference type="AlphaFoldDB" id="A0A3S2VAC2"/>
<evidence type="ECO:0000256" key="2">
    <source>
        <dbReference type="ARBA" id="ARBA00012438"/>
    </source>
</evidence>
<dbReference type="SMART" id="SM00387">
    <property type="entry name" value="HATPase_c"/>
    <property type="match status" value="1"/>
</dbReference>
<evidence type="ECO:0000259" key="9">
    <source>
        <dbReference type="PROSITE" id="PS50113"/>
    </source>
</evidence>
<evidence type="ECO:0000256" key="5">
    <source>
        <dbReference type="ARBA" id="ARBA00022777"/>
    </source>
</evidence>
<dbReference type="CDD" id="cd00130">
    <property type="entry name" value="PAS"/>
    <property type="match status" value="2"/>
</dbReference>
<feature type="domain" description="PAC" evidence="9">
    <location>
        <begin position="629"/>
        <end position="681"/>
    </location>
</feature>
<feature type="domain" description="PAC" evidence="9">
    <location>
        <begin position="502"/>
        <end position="554"/>
    </location>
</feature>
<evidence type="ECO:0000256" key="1">
    <source>
        <dbReference type="ARBA" id="ARBA00000085"/>
    </source>
</evidence>
<keyword evidence="11" id="KW-1185">Reference proteome</keyword>
<evidence type="ECO:0000259" key="8">
    <source>
        <dbReference type="PROSITE" id="PS50109"/>
    </source>
</evidence>
<dbReference type="Pfam" id="PF08447">
    <property type="entry name" value="PAS_3"/>
    <property type="match status" value="3"/>
</dbReference>
<organism evidence="10 11">
    <name type="scientific">Mucilaginibacter limnophilus</name>
    <dbReference type="NCBI Taxonomy" id="1932778"/>
    <lineage>
        <taxon>Bacteria</taxon>
        <taxon>Pseudomonadati</taxon>
        <taxon>Bacteroidota</taxon>
        <taxon>Sphingobacteriia</taxon>
        <taxon>Sphingobacteriales</taxon>
        <taxon>Sphingobacteriaceae</taxon>
        <taxon>Mucilaginibacter</taxon>
    </lineage>
</organism>
<dbReference type="InterPro" id="IPR000700">
    <property type="entry name" value="PAS-assoc_C"/>
</dbReference>
<dbReference type="PANTHER" id="PTHR43304">
    <property type="entry name" value="PHYTOCHROME-LIKE PROTEIN CPH1"/>
    <property type="match status" value="1"/>
</dbReference>
<dbReference type="SUPFAM" id="SSF47384">
    <property type="entry name" value="Homodimeric domain of signal transducing histidine kinase"/>
    <property type="match status" value="1"/>
</dbReference>
<reference evidence="10 11" key="1">
    <citation type="submission" date="2019-01" db="EMBL/GenBank/DDBJ databases">
        <authorList>
            <person name="Chen W.-M."/>
        </authorList>
    </citation>
    <scope>NUCLEOTIDE SEQUENCE [LARGE SCALE GENOMIC DNA]</scope>
    <source>
        <strain evidence="10 11">YBJ-36</strain>
    </source>
</reference>